<gene>
    <name evidence="1" type="ORF">SKAU_G00108450</name>
</gene>
<sequence length="74" mass="7889">MTLDLLGGGSQVGGCRFGRVGDHAAHWGFALAAPVPVKAQEGMMSVLLSCQPLWGEKQTSTPLTERPPKRAERT</sequence>
<dbReference type="EMBL" id="JAINUF010000003">
    <property type="protein sequence ID" value="KAJ8370817.1"/>
    <property type="molecule type" value="Genomic_DNA"/>
</dbReference>
<evidence type="ECO:0000313" key="1">
    <source>
        <dbReference type="EMBL" id="KAJ8370817.1"/>
    </source>
</evidence>
<evidence type="ECO:0000313" key="2">
    <source>
        <dbReference type="Proteomes" id="UP001152622"/>
    </source>
</evidence>
<protein>
    <submittedName>
        <fullName evidence="1">Uncharacterized protein</fullName>
    </submittedName>
</protein>
<comment type="caution">
    <text evidence="1">The sequence shown here is derived from an EMBL/GenBank/DDBJ whole genome shotgun (WGS) entry which is preliminary data.</text>
</comment>
<name>A0A9Q1J734_SYNKA</name>
<dbReference type="AlphaFoldDB" id="A0A9Q1J734"/>
<reference evidence="1" key="1">
    <citation type="journal article" date="2023" name="Science">
        <title>Genome structures resolve the early diversification of teleost fishes.</title>
        <authorList>
            <person name="Parey E."/>
            <person name="Louis A."/>
            <person name="Montfort J."/>
            <person name="Bouchez O."/>
            <person name="Roques C."/>
            <person name="Iampietro C."/>
            <person name="Lluch J."/>
            <person name="Castinel A."/>
            <person name="Donnadieu C."/>
            <person name="Desvignes T."/>
            <person name="Floi Bucao C."/>
            <person name="Jouanno E."/>
            <person name="Wen M."/>
            <person name="Mejri S."/>
            <person name="Dirks R."/>
            <person name="Jansen H."/>
            <person name="Henkel C."/>
            <person name="Chen W.J."/>
            <person name="Zahm M."/>
            <person name="Cabau C."/>
            <person name="Klopp C."/>
            <person name="Thompson A.W."/>
            <person name="Robinson-Rechavi M."/>
            <person name="Braasch I."/>
            <person name="Lecointre G."/>
            <person name="Bobe J."/>
            <person name="Postlethwait J.H."/>
            <person name="Berthelot C."/>
            <person name="Roest Crollius H."/>
            <person name="Guiguen Y."/>
        </authorList>
    </citation>
    <scope>NUCLEOTIDE SEQUENCE</scope>
    <source>
        <strain evidence="1">WJC10195</strain>
    </source>
</reference>
<organism evidence="1 2">
    <name type="scientific">Synaphobranchus kaupii</name>
    <name type="common">Kaup's arrowtooth eel</name>
    <dbReference type="NCBI Taxonomy" id="118154"/>
    <lineage>
        <taxon>Eukaryota</taxon>
        <taxon>Metazoa</taxon>
        <taxon>Chordata</taxon>
        <taxon>Craniata</taxon>
        <taxon>Vertebrata</taxon>
        <taxon>Euteleostomi</taxon>
        <taxon>Actinopterygii</taxon>
        <taxon>Neopterygii</taxon>
        <taxon>Teleostei</taxon>
        <taxon>Anguilliformes</taxon>
        <taxon>Synaphobranchidae</taxon>
        <taxon>Synaphobranchus</taxon>
    </lineage>
</organism>
<proteinExistence type="predicted"/>
<dbReference type="Proteomes" id="UP001152622">
    <property type="component" value="Chromosome 3"/>
</dbReference>
<keyword evidence="2" id="KW-1185">Reference proteome</keyword>
<accession>A0A9Q1J734</accession>